<dbReference type="PROSITE" id="PS50144">
    <property type="entry name" value="MATH"/>
    <property type="match status" value="1"/>
</dbReference>
<dbReference type="InterPro" id="IPR008974">
    <property type="entry name" value="TRAF-like"/>
</dbReference>
<feature type="non-terminal residue" evidence="2">
    <location>
        <position position="150"/>
    </location>
</feature>
<dbReference type="Gene3D" id="2.60.210.10">
    <property type="entry name" value="Apoptosis, Tumor Necrosis Factor Receptor Associated Protein 2, Chain A"/>
    <property type="match status" value="1"/>
</dbReference>
<dbReference type="CDD" id="cd00121">
    <property type="entry name" value="MATH"/>
    <property type="match status" value="1"/>
</dbReference>
<dbReference type="InterPro" id="IPR045005">
    <property type="entry name" value="BPM1-6"/>
</dbReference>
<proteinExistence type="predicted"/>
<comment type="caution">
    <text evidence="2">The sequence shown here is derived from an EMBL/GenBank/DDBJ whole genome shotgun (WGS) entry which is preliminary data.</text>
</comment>
<gene>
    <name evidence="2" type="ORF">MKW94_029089</name>
</gene>
<dbReference type="Pfam" id="PF22486">
    <property type="entry name" value="MATH_2"/>
    <property type="match status" value="1"/>
</dbReference>
<reference evidence="2" key="1">
    <citation type="submission" date="2022-03" db="EMBL/GenBank/DDBJ databases">
        <title>A functionally conserved STORR gene fusion in Papaver species that diverged 16.8 million years ago.</title>
        <authorList>
            <person name="Catania T."/>
        </authorList>
    </citation>
    <scope>NUCLEOTIDE SEQUENCE</scope>
    <source>
        <strain evidence="2">S-191538</strain>
    </source>
</reference>
<sequence length="150" mass="16980">MQSTNHETVNDTSQSVYETVNGTSHSVYETVEGSHEYKITGYSLAKGMGVGQSMTSWKFTVGGYDWVLRFYPDGYDQAYQEYVGVFLELVSPGKVRASYEFKIMDQSGKGIHRLRSSTSIKKFNIETFWYVRACFPIPMVAELLTLNPLA</sequence>
<organism evidence="2 3">
    <name type="scientific">Papaver nudicaule</name>
    <name type="common">Iceland poppy</name>
    <dbReference type="NCBI Taxonomy" id="74823"/>
    <lineage>
        <taxon>Eukaryota</taxon>
        <taxon>Viridiplantae</taxon>
        <taxon>Streptophyta</taxon>
        <taxon>Embryophyta</taxon>
        <taxon>Tracheophyta</taxon>
        <taxon>Spermatophyta</taxon>
        <taxon>Magnoliopsida</taxon>
        <taxon>Ranunculales</taxon>
        <taxon>Papaveraceae</taxon>
        <taxon>Papaveroideae</taxon>
        <taxon>Papaver</taxon>
    </lineage>
</organism>
<name>A0AA41VMD5_PAPNU</name>
<feature type="domain" description="MATH" evidence="1">
    <location>
        <begin position="32"/>
        <end position="150"/>
    </location>
</feature>
<protein>
    <recommendedName>
        <fullName evidence="1">MATH domain-containing protein</fullName>
    </recommendedName>
</protein>
<dbReference type="PANTHER" id="PTHR26379:SF187">
    <property type="entry name" value="OS07G0655300 PROTEIN"/>
    <property type="match status" value="1"/>
</dbReference>
<keyword evidence="3" id="KW-1185">Reference proteome</keyword>
<dbReference type="Proteomes" id="UP001177140">
    <property type="component" value="Unassembled WGS sequence"/>
</dbReference>
<dbReference type="EMBL" id="JAJJMA010252386">
    <property type="protein sequence ID" value="MCL7043956.1"/>
    <property type="molecule type" value="Genomic_DNA"/>
</dbReference>
<dbReference type="SUPFAM" id="SSF49599">
    <property type="entry name" value="TRAF domain-like"/>
    <property type="match status" value="1"/>
</dbReference>
<evidence type="ECO:0000313" key="2">
    <source>
        <dbReference type="EMBL" id="MCL7043956.1"/>
    </source>
</evidence>
<dbReference type="GO" id="GO:0016567">
    <property type="term" value="P:protein ubiquitination"/>
    <property type="evidence" value="ECO:0007669"/>
    <property type="project" value="InterPro"/>
</dbReference>
<dbReference type="AlphaFoldDB" id="A0AA41VMD5"/>
<evidence type="ECO:0000259" key="1">
    <source>
        <dbReference type="PROSITE" id="PS50144"/>
    </source>
</evidence>
<dbReference type="PANTHER" id="PTHR26379">
    <property type="entry name" value="BTB/POZ AND MATH DOMAIN-CONTAINING PROTEIN 1"/>
    <property type="match status" value="1"/>
</dbReference>
<evidence type="ECO:0000313" key="3">
    <source>
        <dbReference type="Proteomes" id="UP001177140"/>
    </source>
</evidence>
<dbReference type="InterPro" id="IPR002083">
    <property type="entry name" value="MATH/TRAF_dom"/>
</dbReference>
<accession>A0AA41VMD5</accession>